<feature type="domain" description="Major facilitator superfamily (MFS) profile" evidence="8">
    <location>
        <begin position="8"/>
        <end position="405"/>
    </location>
</feature>
<sequence length="409" mass="45783">MKKDNEQNRRLLLFGYLVSSLGDKIYLVSLTLFLIKEFKKPDILAQIIAISSLPQLFFGFFAGQIVDKLNKKKIIVLSDLLRGILMLSIVFFLKTEHLHVSALAIITFFISGIGVFFDPAIASFIPLICTGENELKKINSALYAFINISTVLGPVLGAFLFGTFSFKAVVILNAISYALSGLSEILIKDLEPPKKCKPSDIDLSEELSQGMALIFRHRALKRVVFLSLVTNLFFIPFFELFLPIIVTLELHYNDLFFGSISTARAIGTITGSLLIYKWVIKHLEKFYAKTLFIQGLVVFTTGVTVFFQDQTMYVTLCLYITIFIAGNIGALSNIPLNVLIQQNAPKDRVATTFSTMSTLFRVLAPVTLFFFGRLTKYISSSTLSVVSGLIVMFITVLIFFLPSAYLQRE</sequence>
<evidence type="ECO:0000256" key="2">
    <source>
        <dbReference type="ARBA" id="ARBA00022448"/>
    </source>
</evidence>
<keyword evidence="3" id="KW-1003">Cell membrane</keyword>
<dbReference type="RefSeq" id="WP_379786955.1">
    <property type="nucleotide sequence ID" value="NZ_JBHSHL010000002.1"/>
</dbReference>
<dbReference type="CDD" id="cd06173">
    <property type="entry name" value="MFS_MefA_like"/>
    <property type="match status" value="1"/>
</dbReference>
<gene>
    <name evidence="9" type="ORF">ACFO4R_00350</name>
</gene>
<organism evidence="9 10">
    <name type="scientific">Filifactor villosus</name>
    <dbReference type="NCBI Taxonomy" id="29374"/>
    <lineage>
        <taxon>Bacteria</taxon>
        <taxon>Bacillati</taxon>
        <taxon>Bacillota</taxon>
        <taxon>Clostridia</taxon>
        <taxon>Peptostreptococcales</taxon>
        <taxon>Filifactoraceae</taxon>
        <taxon>Filifactor</taxon>
    </lineage>
</organism>
<dbReference type="PROSITE" id="PS50850">
    <property type="entry name" value="MFS"/>
    <property type="match status" value="1"/>
</dbReference>
<feature type="transmembrane region" description="Helical" evidence="7">
    <location>
        <begin position="168"/>
        <end position="187"/>
    </location>
</feature>
<keyword evidence="10" id="KW-1185">Reference proteome</keyword>
<keyword evidence="2" id="KW-0813">Transport</keyword>
<feature type="transmembrane region" description="Helical" evidence="7">
    <location>
        <begin position="12"/>
        <end position="35"/>
    </location>
</feature>
<feature type="transmembrane region" description="Helical" evidence="7">
    <location>
        <begin position="256"/>
        <end position="279"/>
    </location>
</feature>
<dbReference type="Pfam" id="PF07690">
    <property type="entry name" value="MFS_1"/>
    <property type="match status" value="1"/>
</dbReference>
<dbReference type="Proteomes" id="UP001595916">
    <property type="component" value="Unassembled WGS sequence"/>
</dbReference>
<evidence type="ECO:0000313" key="9">
    <source>
        <dbReference type="EMBL" id="MFC4803521.1"/>
    </source>
</evidence>
<dbReference type="EMBL" id="JBHSHL010000002">
    <property type="protein sequence ID" value="MFC4803521.1"/>
    <property type="molecule type" value="Genomic_DNA"/>
</dbReference>
<feature type="transmembrane region" description="Helical" evidence="7">
    <location>
        <begin position="41"/>
        <end position="62"/>
    </location>
</feature>
<feature type="transmembrane region" description="Helical" evidence="7">
    <location>
        <begin position="286"/>
        <end position="307"/>
    </location>
</feature>
<proteinExistence type="predicted"/>
<feature type="transmembrane region" description="Helical" evidence="7">
    <location>
        <begin position="383"/>
        <end position="406"/>
    </location>
</feature>
<evidence type="ECO:0000259" key="8">
    <source>
        <dbReference type="PROSITE" id="PS50850"/>
    </source>
</evidence>
<keyword evidence="5 7" id="KW-1133">Transmembrane helix</keyword>
<protein>
    <submittedName>
        <fullName evidence="9">MFS transporter</fullName>
    </submittedName>
</protein>
<name>A0ABV9QIL2_9FIRM</name>
<evidence type="ECO:0000256" key="1">
    <source>
        <dbReference type="ARBA" id="ARBA00004651"/>
    </source>
</evidence>
<evidence type="ECO:0000313" key="10">
    <source>
        <dbReference type="Proteomes" id="UP001595916"/>
    </source>
</evidence>
<evidence type="ECO:0000256" key="4">
    <source>
        <dbReference type="ARBA" id="ARBA00022692"/>
    </source>
</evidence>
<dbReference type="InterPro" id="IPR011701">
    <property type="entry name" value="MFS"/>
</dbReference>
<feature type="transmembrane region" description="Helical" evidence="7">
    <location>
        <begin position="223"/>
        <end position="244"/>
    </location>
</feature>
<feature type="transmembrane region" description="Helical" evidence="7">
    <location>
        <begin position="141"/>
        <end position="162"/>
    </location>
</feature>
<dbReference type="PANTHER" id="PTHR23513:SF6">
    <property type="entry name" value="MAJOR FACILITATOR SUPERFAMILY ASSOCIATED DOMAIN-CONTAINING PROTEIN"/>
    <property type="match status" value="1"/>
</dbReference>
<feature type="transmembrane region" description="Helical" evidence="7">
    <location>
        <begin position="352"/>
        <end position="371"/>
    </location>
</feature>
<feature type="transmembrane region" description="Helical" evidence="7">
    <location>
        <begin position="74"/>
        <end position="93"/>
    </location>
</feature>
<reference evidence="10" key="1">
    <citation type="journal article" date="2019" name="Int. J. Syst. Evol. Microbiol.">
        <title>The Global Catalogue of Microorganisms (GCM) 10K type strain sequencing project: providing services to taxonomists for standard genome sequencing and annotation.</title>
        <authorList>
            <consortium name="The Broad Institute Genomics Platform"/>
            <consortium name="The Broad Institute Genome Sequencing Center for Infectious Disease"/>
            <person name="Wu L."/>
            <person name="Ma J."/>
        </authorList>
    </citation>
    <scope>NUCLEOTIDE SEQUENCE [LARGE SCALE GENOMIC DNA]</scope>
    <source>
        <strain evidence="10">CCUG 46385</strain>
    </source>
</reference>
<keyword evidence="4 7" id="KW-0812">Transmembrane</keyword>
<feature type="transmembrane region" description="Helical" evidence="7">
    <location>
        <begin position="105"/>
        <end position="129"/>
    </location>
</feature>
<comment type="subcellular location">
    <subcellularLocation>
        <location evidence="1">Cell membrane</location>
        <topology evidence="1">Multi-pass membrane protein</topology>
    </subcellularLocation>
</comment>
<dbReference type="InterPro" id="IPR020846">
    <property type="entry name" value="MFS_dom"/>
</dbReference>
<dbReference type="PANTHER" id="PTHR23513">
    <property type="entry name" value="INTEGRAL MEMBRANE EFFLUX PROTEIN-RELATED"/>
    <property type="match status" value="1"/>
</dbReference>
<evidence type="ECO:0000256" key="6">
    <source>
        <dbReference type="ARBA" id="ARBA00023136"/>
    </source>
</evidence>
<dbReference type="SUPFAM" id="SSF103473">
    <property type="entry name" value="MFS general substrate transporter"/>
    <property type="match status" value="1"/>
</dbReference>
<evidence type="ECO:0000256" key="7">
    <source>
        <dbReference type="SAM" id="Phobius"/>
    </source>
</evidence>
<comment type="caution">
    <text evidence="9">The sequence shown here is derived from an EMBL/GenBank/DDBJ whole genome shotgun (WGS) entry which is preliminary data.</text>
</comment>
<dbReference type="InterPro" id="IPR036259">
    <property type="entry name" value="MFS_trans_sf"/>
</dbReference>
<dbReference type="Gene3D" id="1.20.1250.20">
    <property type="entry name" value="MFS general substrate transporter like domains"/>
    <property type="match status" value="1"/>
</dbReference>
<evidence type="ECO:0000256" key="3">
    <source>
        <dbReference type="ARBA" id="ARBA00022475"/>
    </source>
</evidence>
<dbReference type="InterPro" id="IPR022324">
    <property type="entry name" value="Bacilysin_exporter_BacE_put"/>
</dbReference>
<keyword evidence="6 7" id="KW-0472">Membrane</keyword>
<feature type="transmembrane region" description="Helical" evidence="7">
    <location>
        <begin position="313"/>
        <end position="340"/>
    </location>
</feature>
<evidence type="ECO:0000256" key="5">
    <source>
        <dbReference type="ARBA" id="ARBA00022989"/>
    </source>
</evidence>
<accession>A0ABV9QIL2</accession>
<dbReference type="PRINTS" id="PR01988">
    <property type="entry name" value="EXPORTERBACE"/>
</dbReference>